<comment type="caution">
    <text evidence="1">The sequence shown here is derived from an EMBL/GenBank/DDBJ whole genome shotgun (WGS) entry which is preliminary data.</text>
</comment>
<dbReference type="AlphaFoldDB" id="A0A7C8KBD4"/>
<evidence type="ECO:0000313" key="2">
    <source>
        <dbReference type="Proteomes" id="UP000297595"/>
    </source>
</evidence>
<organism evidence="1 2">
    <name type="scientific">Orbilia oligospora</name>
    <name type="common">Nematode-trapping fungus</name>
    <name type="synonym">Arthrobotrys oligospora</name>
    <dbReference type="NCBI Taxonomy" id="2813651"/>
    <lineage>
        <taxon>Eukaryota</taxon>
        <taxon>Fungi</taxon>
        <taxon>Dikarya</taxon>
        <taxon>Ascomycota</taxon>
        <taxon>Pezizomycotina</taxon>
        <taxon>Orbiliomycetes</taxon>
        <taxon>Orbiliales</taxon>
        <taxon>Orbiliaceae</taxon>
        <taxon>Orbilia</taxon>
    </lineage>
</organism>
<name>A0A7C8KBD4_ORBOL</name>
<dbReference type="EMBL" id="SOZJ01000008">
    <property type="protein sequence ID" value="TGJ63250.1"/>
    <property type="molecule type" value="Genomic_DNA"/>
</dbReference>
<evidence type="ECO:0000313" key="1">
    <source>
        <dbReference type="EMBL" id="TGJ63250.1"/>
    </source>
</evidence>
<dbReference type="Proteomes" id="UP000297595">
    <property type="component" value="Unassembled WGS sequence"/>
</dbReference>
<accession>A0A7C8KBD4</accession>
<gene>
    <name evidence="1" type="ORF">EYR41_011183</name>
</gene>
<proteinExistence type="predicted"/>
<reference evidence="1 2" key="1">
    <citation type="submission" date="2019-03" db="EMBL/GenBank/DDBJ databases">
        <title>Nematode-trapping fungi genome.</title>
        <authorList>
            <person name="Vidal-Diez De Ulzurrun G."/>
        </authorList>
    </citation>
    <scope>NUCLEOTIDE SEQUENCE [LARGE SCALE GENOMIC DNA]</scope>
    <source>
        <strain evidence="1 2">TWF154</strain>
    </source>
</reference>
<sequence length="121" mass="13180">MPQGLCKGGGGITDVGLHPGWHLTPVAAKMQPRGPENYHIWKFWAPPLTPELPNPMTKDGPAHGCRADLLSNFDISLSTFIFNPPVSRNRVRNGHAYQRGLKIDSRDAVSPNCRPTATSGI</sequence>
<protein>
    <submittedName>
        <fullName evidence="1">Uncharacterized protein</fullName>
    </submittedName>
</protein>